<dbReference type="InterPro" id="IPR002347">
    <property type="entry name" value="SDR_fam"/>
</dbReference>
<feature type="chain" id="PRO_5040889641" evidence="4">
    <location>
        <begin position="27"/>
        <end position="303"/>
    </location>
</feature>
<dbReference type="Gene3D" id="3.40.50.720">
    <property type="entry name" value="NAD(P)-binding Rossmann-like Domain"/>
    <property type="match status" value="1"/>
</dbReference>
<dbReference type="PANTHER" id="PTHR43976:SF16">
    <property type="entry name" value="SHORT-CHAIN DEHYDROGENASE_REDUCTASE FAMILY PROTEIN"/>
    <property type="match status" value="1"/>
</dbReference>
<keyword evidence="4" id="KW-0732">Signal</keyword>
<gene>
    <name evidence="5" type="ORF">NU887_05025</name>
</gene>
<comment type="caution">
    <text evidence="5">The sequence shown here is derived from an EMBL/GenBank/DDBJ whole genome shotgun (WGS) entry which is preliminary data.</text>
</comment>
<evidence type="ECO:0000313" key="6">
    <source>
        <dbReference type="Proteomes" id="UP001142175"/>
    </source>
</evidence>
<dbReference type="AlphaFoldDB" id="A0A9X2P469"/>
<comment type="similarity">
    <text evidence="1 3">Belongs to the short-chain dehydrogenases/reductases (SDR) family.</text>
</comment>
<dbReference type="InterPro" id="IPR020904">
    <property type="entry name" value="Sc_DH/Rdtase_CS"/>
</dbReference>
<dbReference type="PRINTS" id="PR00081">
    <property type="entry name" value="GDHRDH"/>
</dbReference>
<name>A0A9X2P469_9BACT</name>
<accession>A0A9X2P469</accession>
<dbReference type="CDD" id="cd05374">
    <property type="entry name" value="17beta-HSD-like_SDR_c"/>
    <property type="match status" value="1"/>
</dbReference>
<protein>
    <submittedName>
        <fullName evidence="5">SDR family NAD(P)-dependent oxidoreductase</fullName>
    </submittedName>
</protein>
<dbReference type="EMBL" id="JANSUY010000002">
    <property type="protein sequence ID" value="MCR9014386.1"/>
    <property type="molecule type" value="Genomic_DNA"/>
</dbReference>
<feature type="signal peptide" evidence="4">
    <location>
        <begin position="1"/>
        <end position="26"/>
    </location>
</feature>
<evidence type="ECO:0000256" key="3">
    <source>
        <dbReference type="RuleBase" id="RU000363"/>
    </source>
</evidence>
<organism evidence="5 6">
    <name type="scientific">Aquiflexum gelatinilyticum</name>
    <dbReference type="NCBI Taxonomy" id="2961943"/>
    <lineage>
        <taxon>Bacteria</taxon>
        <taxon>Pseudomonadati</taxon>
        <taxon>Bacteroidota</taxon>
        <taxon>Cytophagia</taxon>
        <taxon>Cytophagales</taxon>
        <taxon>Cyclobacteriaceae</taxon>
        <taxon>Aquiflexum</taxon>
    </lineage>
</organism>
<keyword evidence="6" id="KW-1185">Reference proteome</keyword>
<dbReference type="PANTHER" id="PTHR43976">
    <property type="entry name" value="SHORT CHAIN DEHYDROGENASE"/>
    <property type="match status" value="1"/>
</dbReference>
<evidence type="ECO:0000313" key="5">
    <source>
        <dbReference type="EMBL" id="MCR9014386.1"/>
    </source>
</evidence>
<dbReference type="Proteomes" id="UP001142175">
    <property type="component" value="Unassembled WGS sequence"/>
</dbReference>
<dbReference type="InterPro" id="IPR036291">
    <property type="entry name" value="NAD(P)-bd_dom_sf"/>
</dbReference>
<dbReference type="SUPFAM" id="SSF51735">
    <property type="entry name" value="NAD(P)-binding Rossmann-fold domains"/>
    <property type="match status" value="1"/>
</dbReference>
<dbReference type="GO" id="GO:0016491">
    <property type="term" value="F:oxidoreductase activity"/>
    <property type="evidence" value="ECO:0007669"/>
    <property type="project" value="UniProtKB-KW"/>
</dbReference>
<keyword evidence="2" id="KW-0560">Oxidoreductase</keyword>
<reference evidence="5" key="1">
    <citation type="submission" date="2022-08" db="EMBL/GenBank/DDBJ databases">
        <authorList>
            <person name="Zhang D."/>
        </authorList>
    </citation>
    <scope>NUCLEOTIDE SEQUENCE</scope>
    <source>
        <strain evidence="5">XJ19-11</strain>
    </source>
</reference>
<evidence type="ECO:0000256" key="1">
    <source>
        <dbReference type="ARBA" id="ARBA00006484"/>
    </source>
</evidence>
<proteinExistence type="inferred from homology"/>
<dbReference type="Pfam" id="PF00106">
    <property type="entry name" value="adh_short"/>
    <property type="match status" value="1"/>
</dbReference>
<sequence length="303" mass="33344">MKNLKNYVFILCLILVSGLHQNVAQAQDDSSAERKKGPQVIIITGTASGFGKATAEKLVAKGHIVYGGDINVEGNAYLNKIGGHSLEMDVTNDSQVRAGIERIISEQGRIDVLINNAGYGEYATIENIKIDDLKHQFDVNVFGYARLQQAVLPYMRKQRSGRIIIVSSVIGKFSLPMLGWYASTKHAVEGMADALRQEVAPLGIEVVKIQPGAANTGFGATAFARLEQSYIPDDYRAIIDASVKSLENNFASAPYAEDTAETIVDATELVRPKIAYITANAHEIVRLRKEMTEEDFYKMFLNR</sequence>
<dbReference type="RefSeq" id="WP_258422266.1">
    <property type="nucleotide sequence ID" value="NZ_JANSUY010000002.1"/>
</dbReference>
<dbReference type="PRINTS" id="PR00080">
    <property type="entry name" value="SDRFAMILY"/>
</dbReference>
<dbReference type="InterPro" id="IPR051911">
    <property type="entry name" value="SDR_oxidoreductase"/>
</dbReference>
<evidence type="ECO:0000256" key="2">
    <source>
        <dbReference type="ARBA" id="ARBA00023002"/>
    </source>
</evidence>
<dbReference type="PROSITE" id="PS00061">
    <property type="entry name" value="ADH_SHORT"/>
    <property type="match status" value="1"/>
</dbReference>
<evidence type="ECO:0000256" key="4">
    <source>
        <dbReference type="SAM" id="SignalP"/>
    </source>
</evidence>